<evidence type="ECO:0000313" key="1">
    <source>
        <dbReference type="EMBL" id="KAE9617728.1"/>
    </source>
</evidence>
<protein>
    <submittedName>
        <fullName evidence="1">Putative hydroxycinnamate 4-beta-glucosyltransferase</fullName>
    </submittedName>
</protein>
<dbReference type="Proteomes" id="UP000447434">
    <property type="component" value="Chromosome 3"/>
</dbReference>
<proteinExistence type="predicted"/>
<dbReference type="Gene3D" id="3.40.50.2000">
    <property type="entry name" value="Glycogen Phosphorylase B"/>
    <property type="match status" value="1"/>
</dbReference>
<gene>
    <name evidence="1" type="ORF">Lalb_Chr03g0038411</name>
</gene>
<comment type="caution">
    <text evidence="1">The sequence shown here is derived from an EMBL/GenBank/DDBJ whole genome shotgun (WGS) entry which is preliminary data.</text>
</comment>
<dbReference type="GO" id="GO:0016740">
    <property type="term" value="F:transferase activity"/>
    <property type="evidence" value="ECO:0007669"/>
    <property type="project" value="UniProtKB-KW"/>
</dbReference>
<keyword evidence="2" id="KW-1185">Reference proteome</keyword>
<reference evidence="2" key="1">
    <citation type="journal article" date="2020" name="Nat. Commun.">
        <title>Genome sequence of the cluster root forming white lupin.</title>
        <authorList>
            <person name="Hufnagel B."/>
            <person name="Marques A."/>
            <person name="Soriano A."/>
            <person name="Marques L."/>
            <person name="Divol F."/>
            <person name="Doumas P."/>
            <person name="Sallet E."/>
            <person name="Mancinotti D."/>
            <person name="Carrere S."/>
            <person name="Marande W."/>
            <person name="Arribat S."/>
            <person name="Keller J."/>
            <person name="Huneau C."/>
            <person name="Blein T."/>
            <person name="Aime D."/>
            <person name="Laguerre M."/>
            <person name="Taylor J."/>
            <person name="Schubert V."/>
            <person name="Nelson M."/>
            <person name="Geu-Flores F."/>
            <person name="Crespi M."/>
            <person name="Gallardo-Guerrero K."/>
            <person name="Delaux P.-M."/>
            <person name="Salse J."/>
            <person name="Berges H."/>
            <person name="Guyot R."/>
            <person name="Gouzy J."/>
            <person name="Peret B."/>
        </authorList>
    </citation>
    <scope>NUCLEOTIDE SEQUENCE [LARGE SCALE GENOMIC DNA]</scope>
    <source>
        <strain evidence="2">cv. Amiga</strain>
    </source>
</reference>
<evidence type="ECO:0000313" key="2">
    <source>
        <dbReference type="Proteomes" id="UP000447434"/>
    </source>
</evidence>
<sequence>MTSFEDKNKEEVCVILVAFSVQGHINPLLMLGKNLLSKGLHATLVTTELIYHRVFKSTIMVATPPPYLPSSQPMESKCYSSLT</sequence>
<organism evidence="1 2">
    <name type="scientific">Lupinus albus</name>
    <name type="common">White lupine</name>
    <name type="synonym">Lupinus termis</name>
    <dbReference type="NCBI Taxonomy" id="3870"/>
    <lineage>
        <taxon>Eukaryota</taxon>
        <taxon>Viridiplantae</taxon>
        <taxon>Streptophyta</taxon>
        <taxon>Embryophyta</taxon>
        <taxon>Tracheophyta</taxon>
        <taxon>Spermatophyta</taxon>
        <taxon>Magnoliopsida</taxon>
        <taxon>eudicotyledons</taxon>
        <taxon>Gunneridae</taxon>
        <taxon>Pentapetalae</taxon>
        <taxon>rosids</taxon>
        <taxon>fabids</taxon>
        <taxon>Fabales</taxon>
        <taxon>Fabaceae</taxon>
        <taxon>Papilionoideae</taxon>
        <taxon>50 kb inversion clade</taxon>
        <taxon>genistoids sensu lato</taxon>
        <taxon>core genistoids</taxon>
        <taxon>Genisteae</taxon>
        <taxon>Lupinus</taxon>
    </lineage>
</organism>
<name>A0A6A4QTK3_LUPAL</name>
<dbReference type="OrthoDB" id="5835829at2759"/>
<dbReference type="SUPFAM" id="SSF53756">
    <property type="entry name" value="UDP-Glycosyltransferase/glycogen phosphorylase"/>
    <property type="match status" value="1"/>
</dbReference>
<dbReference type="EMBL" id="WOCE01000003">
    <property type="protein sequence ID" value="KAE9617728.1"/>
    <property type="molecule type" value="Genomic_DNA"/>
</dbReference>
<accession>A0A6A4QTK3</accession>
<keyword evidence="1" id="KW-0808">Transferase</keyword>
<dbReference type="AlphaFoldDB" id="A0A6A4QTK3"/>